<keyword evidence="3" id="KW-1185">Reference proteome</keyword>
<evidence type="ECO:0000256" key="1">
    <source>
        <dbReference type="SAM" id="Phobius"/>
    </source>
</evidence>
<dbReference type="EMBL" id="JAUSTY010000011">
    <property type="protein sequence ID" value="MDQ0166943.1"/>
    <property type="molecule type" value="Genomic_DNA"/>
</dbReference>
<protein>
    <submittedName>
        <fullName evidence="2">MFS superfamily sulfate permease-like transporter</fullName>
    </submittedName>
</protein>
<feature type="transmembrane region" description="Helical" evidence="1">
    <location>
        <begin position="20"/>
        <end position="42"/>
    </location>
</feature>
<sequence length="104" mass="11726">MRKAPKTDSLVMLTTVGVVVYTHDLSKGVFAGVIMSAIFFMAKISKLKVKKKQQNRGDRYEVVGQLFFASVEGFVDSFNFNVSDSRIVIDFSTTFIQKPKQRPL</sequence>
<proteinExistence type="predicted"/>
<accession>A0ABT9W103</accession>
<evidence type="ECO:0000313" key="3">
    <source>
        <dbReference type="Proteomes" id="UP001235840"/>
    </source>
</evidence>
<dbReference type="Gene3D" id="3.30.750.24">
    <property type="entry name" value="STAS domain"/>
    <property type="match status" value="1"/>
</dbReference>
<evidence type="ECO:0000313" key="2">
    <source>
        <dbReference type="EMBL" id="MDQ0166943.1"/>
    </source>
</evidence>
<keyword evidence="1" id="KW-1133">Transmembrane helix</keyword>
<dbReference type="InterPro" id="IPR036513">
    <property type="entry name" value="STAS_dom_sf"/>
</dbReference>
<reference evidence="2 3" key="1">
    <citation type="submission" date="2023-07" db="EMBL/GenBank/DDBJ databases">
        <title>Genomic Encyclopedia of Type Strains, Phase IV (KMG-IV): sequencing the most valuable type-strain genomes for metagenomic binning, comparative biology and taxonomic classification.</title>
        <authorList>
            <person name="Goeker M."/>
        </authorList>
    </citation>
    <scope>NUCLEOTIDE SEQUENCE [LARGE SCALE GENOMIC DNA]</scope>
    <source>
        <strain evidence="2 3">DSM 12751</strain>
    </source>
</reference>
<keyword evidence="1" id="KW-0812">Transmembrane</keyword>
<keyword evidence="1" id="KW-0472">Membrane</keyword>
<comment type="caution">
    <text evidence="2">The sequence shown here is derived from an EMBL/GenBank/DDBJ whole genome shotgun (WGS) entry which is preliminary data.</text>
</comment>
<dbReference type="Proteomes" id="UP001235840">
    <property type="component" value="Unassembled WGS sequence"/>
</dbReference>
<gene>
    <name evidence="2" type="ORF">J2S11_002859</name>
</gene>
<organism evidence="2 3">
    <name type="scientific">Caldalkalibacillus horti</name>
    <dbReference type="NCBI Taxonomy" id="77523"/>
    <lineage>
        <taxon>Bacteria</taxon>
        <taxon>Bacillati</taxon>
        <taxon>Bacillota</taxon>
        <taxon>Bacilli</taxon>
        <taxon>Bacillales</taxon>
        <taxon>Bacillaceae</taxon>
        <taxon>Caldalkalibacillus</taxon>
    </lineage>
</organism>
<name>A0ABT9W103_9BACI</name>